<keyword evidence="6" id="KW-0677">Repeat</keyword>
<keyword evidence="2" id="KW-1003">Cell membrane</keyword>
<dbReference type="InterPro" id="IPR050333">
    <property type="entry name" value="SLRP"/>
</dbReference>
<feature type="signal peptide" evidence="10">
    <location>
        <begin position="1"/>
        <end position="41"/>
    </location>
</feature>
<comment type="caution">
    <text evidence="11">The sequence shown here is derived from an EMBL/GenBank/DDBJ whole genome shotgun (WGS) entry which is preliminary data.</text>
</comment>
<accession>A0AAE1CX18</accession>
<dbReference type="PANTHER" id="PTHR45712:SF22">
    <property type="entry name" value="INSULIN-LIKE GROWTH FACTOR-BINDING PROTEIN COMPLEX ACID LABILE SUBUNIT"/>
    <property type="match status" value="1"/>
</dbReference>
<name>A0AAE1CX18_9GAST</name>
<keyword evidence="8" id="KW-0472">Membrane</keyword>
<dbReference type="InterPro" id="IPR001611">
    <property type="entry name" value="Leu-rich_rpt"/>
</dbReference>
<dbReference type="Proteomes" id="UP001283361">
    <property type="component" value="Unassembled WGS sequence"/>
</dbReference>
<evidence type="ECO:0000256" key="10">
    <source>
        <dbReference type="SAM" id="SignalP"/>
    </source>
</evidence>
<proteinExistence type="predicted"/>
<dbReference type="AlphaFoldDB" id="A0AAE1CX18"/>
<evidence type="ECO:0000256" key="1">
    <source>
        <dbReference type="ARBA" id="ARBA00004236"/>
    </source>
</evidence>
<feature type="compositionally biased region" description="Low complexity" evidence="9">
    <location>
        <begin position="535"/>
        <end position="552"/>
    </location>
</feature>
<dbReference type="SUPFAM" id="SSF52047">
    <property type="entry name" value="RNI-like"/>
    <property type="match status" value="1"/>
</dbReference>
<evidence type="ECO:0000313" key="12">
    <source>
        <dbReference type="Proteomes" id="UP001283361"/>
    </source>
</evidence>
<dbReference type="PANTHER" id="PTHR45712">
    <property type="entry name" value="AGAP008170-PA"/>
    <property type="match status" value="1"/>
</dbReference>
<evidence type="ECO:0000256" key="6">
    <source>
        <dbReference type="ARBA" id="ARBA00022737"/>
    </source>
</evidence>
<comment type="subcellular location">
    <subcellularLocation>
        <location evidence="1">Cell membrane</location>
    </subcellularLocation>
</comment>
<keyword evidence="5 10" id="KW-0732">Signal</keyword>
<keyword evidence="7" id="KW-1133">Transmembrane helix</keyword>
<keyword evidence="4" id="KW-0812">Transmembrane</keyword>
<evidence type="ECO:0000256" key="8">
    <source>
        <dbReference type="ARBA" id="ARBA00023136"/>
    </source>
</evidence>
<dbReference type="PROSITE" id="PS51450">
    <property type="entry name" value="LRR"/>
    <property type="match status" value="5"/>
</dbReference>
<protein>
    <submittedName>
        <fullName evidence="11">Uncharacterized protein</fullName>
    </submittedName>
</protein>
<dbReference type="FunFam" id="3.80.10.10:FF:001438">
    <property type="entry name" value="Uncharacterized protein"/>
    <property type="match status" value="1"/>
</dbReference>
<keyword evidence="12" id="KW-1185">Reference proteome</keyword>
<feature type="region of interest" description="Disordered" evidence="9">
    <location>
        <begin position="535"/>
        <end position="556"/>
    </location>
</feature>
<dbReference type="InterPro" id="IPR032675">
    <property type="entry name" value="LRR_dom_sf"/>
</dbReference>
<sequence>MMGRNTSAQLLPSQPSALLLLLPLLHLSVLFIVCSPSTISALPVSSSSSAMRQQQATNGSCPSMCECPGDFYVYCQSTGLKDHHVTQIVSQIPASVVLLDLSSNQITSLQPEAFKRLPNLQYLYLSANEIQEIPTKAFRCLFALKQLTLHQNRISAVHEDSFFDLIRIQSIDLSYNNISHIPQNTFTNLKTLEKLRLQYNAFSELRANMFSGLSSLEFLNISHNSALNFTNSNSFAGLSKLRDLDLSHNSLVELSGSSFNGLTRLSVLNLGHNFLSDITFLGNSDTFKREGTHVDFQRSLTELSLASNRLKVIPSKVFPSLPALKRLDVSNNTLTVVQPEAFETLLLERLSLRRNTLDDLDRGVFAGVRRVSELDLAENRFSGFTSSVFDSFRVNSPFSIDLSENRLTYIHTALFQEMATLRVLNLSGNAISVIDPGALDDLKILEHLDLSGNRLTHVTPEMVSGPAKTLRRLRLLDNPLSHIRGFSFYQQSDHILIETEARVAAVGPTWVTVTWPYRDGSQLYWSLLVTCESPTSSSSSSTSENSQSSSTSLNVKDVKQQCLRPAEDSVLEPFRNRFNVSGLSAETGYTICVLPVFVSTDVVVRQCAHVRTMPAPEPVTPVSVVDKPPSSANSAESQTSNLSSLFLLTSHILLWISFACFVS</sequence>
<evidence type="ECO:0000256" key="2">
    <source>
        <dbReference type="ARBA" id="ARBA00022475"/>
    </source>
</evidence>
<dbReference type="Pfam" id="PF13855">
    <property type="entry name" value="LRR_8"/>
    <property type="match status" value="4"/>
</dbReference>
<feature type="chain" id="PRO_5041912511" evidence="10">
    <location>
        <begin position="42"/>
        <end position="663"/>
    </location>
</feature>
<dbReference type="EMBL" id="JAWDGP010006365">
    <property type="protein sequence ID" value="KAK3742306.1"/>
    <property type="molecule type" value="Genomic_DNA"/>
</dbReference>
<evidence type="ECO:0000256" key="3">
    <source>
        <dbReference type="ARBA" id="ARBA00022614"/>
    </source>
</evidence>
<dbReference type="SMART" id="SM00369">
    <property type="entry name" value="LRR_TYP"/>
    <property type="match status" value="14"/>
</dbReference>
<dbReference type="Gene3D" id="3.80.10.10">
    <property type="entry name" value="Ribonuclease Inhibitor"/>
    <property type="match status" value="4"/>
</dbReference>
<evidence type="ECO:0000256" key="7">
    <source>
        <dbReference type="ARBA" id="ARBA00022989"/>
    </source>
</evidence>
<organism evidence="11 12">
    <name type="scientific">Elysia crispata</name>
    <name type="common">lettuce slug</name>
    <dbReference type="NCBI Taxonomy" id="231223"/>
    <lineage>
        <taxon>Eukaryota</taxon>
        <taxon>Metazoa</taxon>
        <taxon>Spiralia</taxon>
        <taxon>Lophotrochozoa</taxon>
        <taxon>Mollusca</taxon>
        <taxon>Gastropoda</taxon>
        <taxon>Heterobranchia</taxon>
        <taxon>Euthyneura</taxon>
        <taxon>Panpulmonata</taxon>
        <taxon>Sacoglossa</taxon>
        <taxon>Placobranchoidea</taxon>
        <taxon>Plakobranchidae</taxon>
        <taxon>Elysia</taxon>
    </lineage>
</organism>
<reference evidence="11" key="1">
    <citation type="journal article" date="2023" name="G3 (Bethesda)">
        <title>A reference genome for the long-term kleptoplast-retaining sea slug Elysia crispata morphotype clarki.</title>
        <authorList>
            <person name="Eastman K.E."/>
            <person name="Pendleton A.L."/>
            <person name="Shaikh M.A."/>
            <person name="Suttiyut T."/>
            <person name="Ogas R."/>
            <person name="Tomko P."/>
            <person name="Gavelis G."/>
            <person name="Widhalm J.R."/>
            <person name="Wisecaver J.H."/>
        </authorList>
    </citation>
    <scope>NUCLEOTIDE SEQUENCE</scope>
    <source>
        <strain evidence="11">ECLA1</strain>
    </source>
</reference>
<dbReference type="PRINTS" id="PR00019">
    <property type="entry name" value="LEURICHRPT"/>
</dbReference>
<dbReference type="Pfam" id="PF00560">
    <property type="entry name" value="LRR_1"/>
    <property type="match status" value="1"/>
</dbReference>
<evidence type="ECO:0000313" key="11">
    <source>
        <dbReference type="EMBL" id="KAK3742306.1"/>
    </source>
</evidence>
<gene>
    <name evidence="11" type="ORF">RRG08_066080</name>
</gene>
<dbReference type="GO" id="GO:0005615">
    <property type="term" value="C:extracellular space"/>
    <property type="evidence" value="ECO:0007669"/>
    <property type="project" value="TreeGrafter"/>
</dbReference>
<evidence type="ECO:0000256" key="4">
    <source>
        <dbReference type="ARBA" id="ARBA00022692"/>
    </source>
</evidence>
<evidence type="ECO:0000256" key="9">
    <source>
        <dbReference type="SAM" id="MobiDB-lite"/>
    </source>
</evidence>
<keyword evidence="3" id="KW-0433">Leucine-rich repeat</keyword>
<dbReference type="InterPro" id="IPR003591">
    <property type="entry name" value="Leu-rich_rpt_typical-subtyp"/>
</dbReference>
<dbReference type="GO" id="GO:0005886">
    <property type="term" value="C:plasma membrane"/>
    <property type="evidence" value="ECO:0007669"/>
    <property type="project" value="UniProtKB-SubCell"/>
</dbReference>
<evidence type="ECO:0000256" key="5">
    <source>
        <dbReference type="ARBA" id="ARBA00022729"/>
    </source>
</evidence>